<gene>
    <name evidence="1" type="ORF">SAMN06297468_0826</name>
</gene>
<keyword evidence="2" id="KW-1185">Reference proteome</keyword>
<protein>
    <submittedName>
        <fullName evidence="1">Immunity protein 26</fullName>
    </submittedName>
</protein>
<dbReference type="InterPro" id="IPR029278">
    <property type="entry name" value="Imm26"/>
</dbReference>
<dbReference type="OrthoDB" id="3523981at2"/>
<name>A0A1Y6EKX9_9SPHN</name>
<dbReference type="EMBL" id="FXWG01000001">
    <property type="protein sequence ID" value="SMQ63247.1"/>
    <property type="molecule type" value="Genomic_DNA"/>
</dbReference>
<dbReference type="Pfam" id="PF15428">
    <property type="entry name" value="Imm26"/>
    <property type="match status" value="1"/>
</dbReference>
<dbReference type="AlphaFoldDB" id="A0A1Y6EKX9"/>
<accession>A0A1Y6EKX9</accession>
<sequence length="163" mass="18337">MPSKRIRRRIGDILKIDLGDGIQSYAQVADEPLVVFFGGFFTEALPPEQAIDLPVWFRIWVHNDAIKKGRWHVLGNAPLAAENAAEPYFYKQDAITGALSVHHSAFANTGWERPASLIECDGLECAAIWDAEHVEERLRDSYAGRPNQWLESLRIDKNALPKA</sequence>
<dbReference type="Proteomes" id="UP000194420">
    <property type="component" value="Unassembled WGS sequence"/>
</dbReference>
<proteinExistence type="predicted"/>
<organism evidence="1 2">
    <name type="scientific">Altererythrobacter xiamenensis</name>
    <dbReference type="NCBI Taxonomy" id="1316679"/>
    <lineage>
        <taxon>Bacteria</taxon>
        <taxon>Pseudomonadati</taxon>
        <taxon>Pseudomonadota</taxon>
        <taxon>Alphaproteobacteria</taxon>
        <taxon>Sphingomonadales</taxon>
        <taxon>Erythrobacteraceae</taxon>
        <taxon>Altererythrobacter</taxon>
    </lineage>
</organism>
<reference evidence="2" key="1">
    <citation type="submission" date="2017-04" db="EMBL/GenBank/DDBJ databases">
        <authorList>
            <person name="Varghese N."/>
            <person name="Submissions S."/>
        </authorList>
    </citation>
    <scope>NUCLEOTIDE SEQUENCE [LARGE SCALE GENOMIC DNA]</scope>
</reference>
<evidence type="ECO:0000313" key="2">
    <source>
        <dbReference type="Proteomes" id="UP000194420"/>
    </source>
</evidence>
<evidence type="ECO:0000313" key="1">
    <source>
        <dbReference type="EMBL" id="SMQ63247.1"/>
    </source>
</evidence>
<dbReference type="RefSeq" id="WP_086436701.1">
    <property type="nucleotide sequence ID" value="NZ_FXWG01000001.1"/>
</dbReference>